<dbReference type="STRING" id="4615.A0A199UXC0"/>
<dbReference type="InterPro" id="IPR017930">
    <property type="entry name" value="Myb_dom"/>
</dbReference>
<feature type="region of interest" description="Disordered" evidence="4">
    <location>
        <begin position="287"/>
        <end position="309"/>
    </location>
</feature>
<dbReference type="AlphaFoldDB" id="A0A199UXC0"/>
<feature type="domain" description="HTH myb-type" evidence="6">
    <location>
        <begin position="208"/>
        <end position="258"/>
    </location>
</feature>
<dbReference type="Gene3D" id="1.10.10.60">
    <property type="entry name" value="Homeodomain-like"/>
    <property type="match status" value="2"/>
</dbReference>
<dbReference type="SMART" id="SM00717">
    <property type="entry name" value="SANT"/>
    <property type="match status" value="2"/>
</dbReference>
<dbReference type="EMBL" id="LSRQ01004477">
    <property type="protein sequence ID" value="OAY69261.1"/>
    <property type="molecule type" value="Genomic_DNA"/>
</dbReference>
<keyword evidence="2" id="KW-0677">Repeat</keyword>
<dbReference type="GeneID" id="109716261"/>
<keyword evidence="3" id="KW-0238">DNA-binding</keyword>
<dbReference type="FunFam" id="1.10.10.60:FF:000381">
    <property type="entry name" value="Transcription factor MYB119"/>
    <property type="match status" value="1"/>
</dbReference>
<feature type="domain" description="Myb-like" evidence="5">
    <location>
        <begin position="152"/>
        <end position="203"/>
    </location>
</feature>
<dbReference type="Gramene" id="Aco020311.1.mrna1">
    <property type="protein sequence ID" value="Aco020311.1.mrna1"/>
    <property type="gene ID" value="Aco020311.1.path1"/>
</dbReference>
<dbReference type="SUPFAM" id="SSF46689">
    <property type="entry name" value="Homeodomain-like"/>
    <property type="match status" value="1"/>
</dbReference>
<sequence>MDFGNFKPNIGDHPPFEMCYGNCIGQEFEHSVHNPFDVAVSGYSYPCTSFHDYIRPNIATSQSLPDMFNGGFSSYAGGILHYPQGAMSINHHQMEIADHIHRSVVHNKMSFAPPCEHSRSEAGSSRAFGRLDMGSKYTSAGKKPTAAKIQKNADVVKGQWTLEEDRLLINLVEQYGVRRWSQIAQMLPGRIGKQCRERWHNHLRPNIKKDTWSEEEDRILIQAHTEVGNKWAEIAKRLPGRTENAIKNHWNATKRRQFTRKRTRSSKNPRSCTLLQNYIKSLGQISTSTPKTANEEAAVQQKSTAEKSKIKMECPPVNCSSSRMAAAHMRVDGHLFEDHLVPTCDDAHGFGPGHDVLMHLMFLDGPKELNERYDVEMMGHHRMYVNQRLEYYKGVEMEMEMEMDAAPVQYCWEEDEDDMAAQVQPANATVKEEIFHGPVGGDGLSERQLQ</sequence>
<evidence type="ECO:0000313" key="10">
    <source>
        <dbReference type="RefSeq" id="XP_020097178.1"/>
    </source>
</evidence>
<evidence type="ECO:0000256" key="4">
    <source>
        <dbReference type="SAM" id="MobiDB-lite"/>
    </source>
</evidence>
<dbReference type="PROSITE" id="PS50090">
    <property type="entry name" value="MYB_LIKE"/>
    <property type="match status" value="2"/>
</dbReference>
<dbReference type="InterPro" id="IPR050560">
    <property type="entry name" value="MYB_TF"/>
</dbReference>
<reference evidence="7 8" key="1">
    <citation type="journal article" date="2016" name="DNA Res.">
        <title>The draft genome of MD-2 pineapple using hybrid error correction of long reads.</title>
        <authorList>
            <person name="Redwan R.M."/>
            <person name="Saidin A."/>
            <person name="Kumar S.V."/>
        </authorList>
    </citation>
    <scope>NUCLEOTIDE SEQUENCE [LARGE SCALE GENOMIC DNA]</scope>
    <source>
        <strain evidence="8">cv. MD2</strain>
        <tissue evidence="7">Leaf</tissue>
    </source>
</reference>
<name>A0A199UXC0_ANACO</name>
<dbReference type="InterPro" id="IPR001005">
    <property type="entry name" value="SANT/Myb"/>
</dbReference>
<gene>
    <name evidence="10" type="primary">LOC109716261</name>
    <name evidence="7" type="ORF">ACMD2_12610</name>
</gene>
<evidence type="ECO:0000259" key="6">
    <source>
        <dbReference type="PROSITE" id="PS51294"/>
    </source>
</evidence>
<feature type="domain" description="HTH myb-type" evidence="6">
    <location>
        <begin position="152"/>
        <end position="207"/>
    </location>
</feature>
<protein>
    <submittedName>
        <fullName evidence="10">Transcription factor MYB115-like</fullName>
    </submittedName>
    <submittedName>
        <fullName evidence="7">Transcription factor MYB98</fullName>
    </submittedName>
</protein>
<evidence type="ECO:0000256" key="1">
    <source>
        <dbReference type="ARBA" id="ARBA00004123"/>
    </source>
</evidence>
<evidence type="ECO:0000313" key="9">
    <source>
        <dbReference type="Proteomes" id="UP000515123"/>
    </source>
</evidence>
<dbReference type="RefSeq" id="XP_020097178.1">
    <property type="nucleotide sequence ID" value="XM_020241589.1"/>
</dbReference>
<feature type="domain" description="Myb-like" evidence="5">
    <location>
        <begin position="204"/>
        <end position="254"/>
    </location>
</feature>
<dbReference type="GO" id="GO:0000981">
    <property type="term" value="F:DNA-binding transcription factor activity, RNA polymerase II-specific"/>
    <property type="evidence" value="ECO:0007669"/>
    <property type="project" value="TreeGrafter"/>
</dbReference>
<proteinExistence type="predicted"/>
<evidence type="ECO:0000256" key="3">
    <source>
        <dbReference type="ARBA" id="ARBA00023125"/>
    </source>
</evidence>
<comment type="subcellular location">
    <subcellularLocation>
        <location evidence="1">Nucleus</location>
    </subcellularLocation>
</comment>
<evidence type="ECO:0000313" key="8">
    <source>
        <dbReference type="Proteomes" id="UP000092600"/>
    </source>
</evidence>
<evidence type="ECO:0000313" key="7">
    <source>
        <dbReference type="EMBL" id="OAY69261.1"/>
    </source>
</evidence>
<reference evidence="10" key="2">
    <citation type="submission" date="2025-04" db="UniProtKB">
        <authorList>
            <consortium name="RefSeq"/>
        </authorList>
    </citation>
    <scope>IDENTIFICATION</scope>
    <source>
        <tissue evidence="10">Leaf</tissue>
    </source>
</reference>
<dbReference type="InterPro" id="IPR009057">
    <property type="entry name" value="Homeodomain-like_sf"/>
</dbReference>
<dbReference type="GO" id="GO:0005634">
    <property type="term" value="C:nucleus"/>
    <property type="evidence" value="ECO:0007669"/>
    <property type="project" value="UniProtKB-SubCell"/>
</dbReference>
<dbReference type="GO" id="GO:0000978">
    <property type="term" value="F:RNA polymerase II cis-regulatory region sequence-specific DNA binding"/>
    <property type="evidence" value="ECO:0007669"/>
    <property type="project" value="TreeGrafter"/>
</dbReference>
<evidence type="ECO:0000256" key="2">
    <source>
        <dbReference type="ARBA" id="ARBA00022737"/>
    </source>
</evidence>
<dbReference type="Pfam" id="PF13921">
    <property type="entry name" value="Myb_DNA-bind_6"/>
    <property type="match status" value="1"/>
</dbReference>
<dbReference type="Proteomes" id="UP000092600">
    <property type="component" value="Unassembled WGS sequence"/>
</dbReference>
<accession>A0A199UXC0</accession>
<dbReference type="PANTHER" id="PTHR45614">
    <property type="entry name" value="MYB PROTEIN-RELATED"/>
    <property type="match status" value="1"/>
</dbReference>
<dbReference type="PROSITE" id="PS51294">
    <property type="entry name" value="HTH_MYB"/>
    <property type="match status" value="2"/>
</dbReference>
<dbReference type="FunFam" id="1.10.10.60:FF:000010">
    <property type="entry name" value="Transcriptional activator Myb isoform A"/>
    <property type="match status" value="1"/>
</dbReference>
<dbReference type="PANTHER" id="PTHR45614:SF285">
    <property type="entry name" value="TRANSCRIPTION FACTOR MYB98"/>
    <property type="match status" value="1"/>
</dbReference>
<dbReference type="CDD" id="cd00167">
    <property type="entry name" value="SANT"/>
    <property type="match status" value="2"/>
</dbReference>
<dbReference type="Proteomes" id="UP000515123">
    <property type="component" value="Linkage group 10"/>
</dbReference>
<keyword evidence="9" id="KW-1185">Reference proteome</keyword>
<evidence type="ECO:0000259" key="5">
    <source>
        <dbReference type="PROSITE" id="PS50090"/>
    </source>
</evidence>
<organism evidence="7 8">
    <name type="scientific">Ananas comosus</name>
    <name type="common">Pineapple</name>
    <name type="synonym">Ananas ananas</name>
    <dbReference type="NCBI Taxonomy" id="4615"/>
    <lineage>
        <taxon>Eukaryota</taxon>
        <taxon>Viridiplantae</taxon>
        <taxon>Streptophyta</taxon>
        <taxon>Embryophyta</taxon>
        <taxon>Tracheophyta</taxon>
        <taxon>Spermatophyta</taxon>
        <taxon>Magnoliopsida</taxon>
        <taxon>Liliopsida</taxon>
        <taxon>Poales</taxon>
        <taxon>Bromeliaceae</taxon>
        <taxon>Bromelioideae</taxon>
        <taxon>Ananas</taxon>
    </lineage>
</organism>
<dbReference type="OrthoDB" id="2143914at2759"/>